<proteinExistence type="predicted"/>
<dbReference type="InterPro" id="IPR056149">
    <property type="entry name" value="PRP5/DDX46/KHDC4_KH"/>
</dbReference>
<dbReference type="GO" id="GO:0003723">
    <property type="term" value="F:RNA binding"/>
    <property type="evidence" value="ECO:0007669"/>
    <property type="project" value="UniProtKB-UniRule"/>
</dbReference>
<evidence type="ECO:0000256" key="3">
    <source>
        <dbReference type="SAM" id="MobiDB-lite"/>
    </source>
</evidence>
<dbReference type="Gene3D" id="3.30.1370.10">
    <property type="entry name" value="K Homology domain, type 1"/>
    <property type="match status" value="2"/>
</dbReference>
<evidence type="ECO:0000313" key="6">
    <source>
        <dbReference type="Proteomes" id="UP000182444"/>
    </source>
</evidence>
<dbReference type="InterPro" id="IPR047890">
    <property type="entry name" value="KHDC4_KH-I_first"/>
</dbReference>
<keyword evidence="2" id="KW-0694">RNA-binding</keyword>
<dbReference type="GeneID" id="2909374"/>
<evidence type="ECO:0000313" key="5">
    <source>
        <dbReference type="EMBL" id="AOW02368.1"/>
    </source>
</evidence>
<comment type="catalytic activity">
    <reaction evidence="1">
        <text>ATP + H2O = ADP + phosphate + H(+)</text>
        <dbReference type="Rhea" id="RHEA:13065"/>
        <dbReference type="ChEBI" id="CHEBI:15377"/>
        <dbReference type="ChEBI" id="CHEBI:15378"/>
        <dbReference type="ChEBI" id="CHEBI:30616"/>
        <dbReference type="ChEBI" id="CHEBI:43474"/>
        <dbReference type="ChEBI" id="CHEBI:456216"/>
        <dbReference type="EC" id="3.6.4.13"/>
    </reaction>
</comment>
<dbReference type="PANTHER" id="PTHR15744:SF0">
    <property type="entry name" value="KH HOMOLOGY DOMAIN-CONTAINING PROTEIN 4"/>
    <property type="match status" value="1"/>
</dbReference>
<dbReference type="VEuPathDB" id="FungiDB:YALI0_C05324g"/>
<evidence type="ECO:0000256" key="2">
    <source>
        <dbReference type="PROSITE-ProRule" id="PRU00117"/>
    </source>
</evidence>
<dbReference type="RefSeq" id="XP_501469.3">
    <property type="nucleotide sequence ID" value="XM_501469.3"/>
</dbReference>
<gene>
    <name evidence="5" type="ORF">YALI1_C06770g</name>
</gene>
<name>A0A1D8N9Q3_YARLL</name>
<feature type="compositionally biased region" description="Basic and acidic residues" evidence="3">
    <location>
        <begin position="12"/>
        <end position="65"/>
    </location>
</feature>
<feature type="compositionally biased region" description="Basic and acidic residues" evidence="3">
    <location>
        <begin position="123"/>
        <end position="141"/>
    </location>
</feature>
<dbReference type="PANTHER" id="PTHR15744">
    <property type="entry name" value="BLOM7"/>
    <property type="match status" value="1"/>
</dbReference>
<dbReference type="CDD" id="cd22385">
    <property type="entry name" value="KH-I_KHDC4_rpt1"/>
    <property type="match status" value="1"/>
</dbReference>
<dbReference type="Proteomes" id="UP000182444">
    <property type="component" value="Chromosome 1C"/>
</dbReference>
<dbReference type="AlphaFoldDB" id="A0A1D8N9Q3"/>
<sequence length="450" mass="50837">MSFNHYRSSRSPYRDRYDSWMRDRHLDRQREVSPHRTCRNDRHDRPTSWDTKRGERRDEPREYREYGSPGDSLPRARERVGRSPRSPRDIRRLSDCSRMSDSRIELDSPLAQRRHSSIAHEQIVARDNHSGTFRRGDRDSTSSRTRVSRFDAVDPVAVATSIAAKINAGLMARDLAYRKQQTDPARQMDEEDAESRNEDSSSSSASKLSMGSMGSEDTSGYDSPQPVPKRPIIKMTPRCVKSPSPQTETLAAPAVAEAEPTHYTRDVDINGFRSKHLLTKSSTQAEIQATTGCSVTSRGRFMDKGEIPGDEKPLHLHLEGPTTESIAAAVNKIQSILHQDMYDDHRNPAAFYRNVSVVNNSGLTPFQLRGLVVGPQGQNIKHIQQASGCRIQIKGIGSRYMEGEVEEQVPLYVNVSGHDEASVDIAEHLIMDLMRVVESSAHKRYRMSKR</sequence>
<feature type="region of interest" description="Disordered" evidence="3">
    <location>
        <begin position="179"/>
        <end position="255"/>
    </location>
</feature>
<dbReference type="eggNOG" id="KOG1960">
    <property type="taxonomic scope" value="Eukaryota"/>
</dbReference>
<feature type="region of interest" description="Disordered" evidence="3">
    <location>
        <begin position="1"/>
        <end position="147"/>
    </location>
</feature>
<evidence type="ECO:0000259" key="4">
    <source>
        <dbReference type="SMART" id="SM00322"/>
    </source>
</evidence>
<dbReference type="VEuPathDB" id="FungiDB:YALI1_C06770g"/>
<dbReference type="SUPFAM" id="SSF54791">
    <property type="entry name" value="Eukaryotic type KH-domain (KH-domain type I)"/>
    <property type="match status" value="2"/>
</dbReference>
<dbReference type="InterPro" id="IPR036612">
    <property type="entry name" value="KH_dom_type_1_sf"/>
</dbReference>
<dbReference type="InterPro" id="IPR031121">
    <property type="entry name" value="RIK/BLOM7"/>
</dbReference>
<accession>A0A1D8N9Q3</accession>
<evidence type="ECO:0000256" key="1">
    <source>
        <dbReference type="ARBA" id="ARBA00047984"/>
    </source>
</evidence>
<dbReference type="InterPro" id="IPR004087">
    <property type="entry name" value="KH_dom"/>
</dbReference>
<feature type="compositionally biased region" description="Basic and acidic residues" evidence="3">
    <location>
        <begin position="74"/>
        <end position="106"/>
    </location>
</feature>
<dbReference type="GO" id="GO:0003724">
    <property type="term" value="F:RNA helicase activity"/>
    <property type="evidence" value="ECO:0007669"/>
    <property type="project" value="UniProtKB-EC"/>
</dbReference>
<protein>
    <recommendedName>
        <fullName evidence="4">K Homology domain-containing protein</fullName>
    </recommendedName>
</protein>
<dbReference type="InterPro" id="IPR055256">
    <property type="entry name" value="KH_1_KHDC4/BBP-like"/>
</dbReference>
<dbReference type="EMBL" id="CP017555">
    <property type="protein sequence ID" value="AOW02368.1"/>
    <property type="molecule type" value="Genomic_DNA"/>
</dbReference>
<dbReference type="KEGG" id="yli:2909374"/>
<dbReference type="Pfam" id="PF22675">
    <property type="entry name" value="KH-I_KHDC4-BBP"/>
    <property type="match status" value="1"/>
</dbReference>
<dbReference type="Pfam" id="PF23469">
    <property type="entry name" value="KH_12"/>
    <property type="match status" value="1"/>
</dbReference>
<feature type="domain" description="K Homology" evidence="4">
    <location>
        <begin position="351"/>
        <end position="435"/>
    </location>
</feature>
<feature type="compositionally biased region" description="Low complexity" evidence="3">
    <location>
        <begin position="200"/>
        <end position="215"/>
    </location>
</feature>
<dbReference type="PROSITE" id="PS50084">
    <property type="entry name" value="KH_TYPE_1"/>
    <property type="match status" value="1"/>
</dbReference>
<organism evidence="5 6">
    <name type="scientific">Yarrowia lipolytica</name>
    <name type="common">Candida lipolytica</name>
    <dbReference type="NCBI Taxonomy" id="4952"/>
    <lineage>
        <taxon>Eukaryota</taxon>
        <taxon>Fungi</taxon>
        <taxon>Dikarya</taxon>
        <taxon>Ascomycota</taxon>
        <taxon>Saccharomycotina</taxon>
        <taxon>Dipodascomycetes</taxon>
        <taxon>Dipodascales</taxon>
        <taxon>Dipodascales incertae sedis</taxon>
        <taxon>Yarrowia</taxon>
    </lineage>
</organism>
<dbReference type="GO" id="GO:0005634">
    <property type="term" value="C:nucleus"/>
    <property type="evidence" value="ECO:0007669"/>
    <property type="project" value="InterPro"/>
</dbReference>
<reference evidence="5 6" key="1">
    <citation type="journal article" date="2016" name="PLoS ONE">
        <title>Sequence Assembly of Yarrowia lipolytica Strain W29/CLIB89 Shows Transposable Element Diversity.</title>
        <authorList>
            <person name="Magnan C."/>
            <person name="Yu J."/>
            <person name="Chang I."/>
            <person name="Jahn E."/>
            <person name="Kanomata Y."/>
            <person name="Wu J."/>
            <person name="Zeller M."/>
            <person name="Oakes M."/>
            <person name="Baldi P."/>
            <person name="Sandmeyer S."/>
        </authorList>
    </citation>
    <scope>NUCLEOTIDE SEQUENCE [LARGE SCALE GENOMIC DNA]</scope>
    <source>
        <strain evidence="6">CLIB89(W29)</strain>
    </source>
</reference>
<dbReference type="SMART" id="SM00322">
    <property type="entry name" value="KH"/>
    <property type="match status" value="1"/>
</dbReference>